<keyword evidence="2 11" id="KW-1003">Cell membrane</keyword>
<evidence type="ECO:0000313" key="15">
    <source>
        <dbReference type="RefSeq" id="XP_021039944.1"/>
    </source>
</evidence>
<dbReference type="InterPro" id="IPR000276">
    <property type="entry name" value="GPCR_Rhodpsn"/>
</dbReference>
<dbReference type="GO" id="GO:0004930">
    <property type="term" value="F:G protein-coupled receptor activity"/>
    <property type="evidence" value="ECO:0007669"/>
    <property type="project" value="UniProtKB-KW"/>
</dbReference>
<dbReference type="Gene3D" id="1.20.1070.10">
    <property type="entry name" value="Rhodopsin 7-helix transmembrane proteins"/>
    <property type="match status" value="1"/>
</dbReference>
<evidence type="ECO:0000256" key="4">
    <source>
        <dbReference type="ARBA" id="ARBA00022989"/>
    </source>
</evidence>
<dbReference type="Proteomes" id="UP000515126">
    <property type="component" value="Chromosome 15"/>
</dbReference>
<keyword evidence="6 11" id="KW-0472">Membrane</keyword>
<dbReference type="PROSITE" id="PS50262">
    <property type="entry name" value="G_PROTEIN_RECEP_F1_2"/>
    <property type="match status" value="1"/>
</dbReference>
<dbReference type="PRINTS" id="PR00237">
    <property type="entry name" value="GPCRRHODOPSN"/>
</dbReference>
<comment type="similarity">
    <text evidence="10">Belongs to the G-protein coupled receptor 1 family.</text>
</comment>
<evidence type="ECO:0000256" key="8">
    <source>
        <dbReference type="ARBA" id="ARBA00023224"/>
    </source>
</evidence>
<keyword evidence="3 10" id="KW-0812">Transmembrane</keyword>
<dbReference type="PROSITE" id="PS00237">
    <property type="entry name" value="G_PROTEIN_RECEP_F1_1"/>
    <property type="match status" value="1"/>
</dbReference>
<dbReference type="CDD" id="cd15229">
    <property type="entry name" value="7tmA_OR8S1-like"/>
    <property type="match status" value="1"/>
</dbReference>
<gene>
    <name evidence="14" type="primary">LOC110287689</name>
    <name evidence="15" type="synonym">LOC110311059</name>
</gene>
<evidence type="ECO:0000256" key="11">
    <source>
        <dbReference type="RuleBase" id="RU363047"/>
    </source>
</evidence>
<dbReference type="AlphaFoldDB" id="A0A6P5P1B2"/>
<dbReference type="InterPro" id="IPR000725">
    <property type="entry name" value="Olfact_rcpt"/>
</dbReference>
<proteinExistence type="inferred from homology"/>
<feature type="transmembrane region" description="Helical" evidence="11">
    <location>
        <begin position="138"/>
        <end position="156"/>
    </location>
</feature>
<evidence type="ECO:0000256" key="9">
    <source>
        <dbReference type="ARBA" id="ARBA00053672"/>
    </source>
</evidence>
<dbReference type="Pfam" id="PF13853">
    <property type="entry name" value="7tm_4"/>
    <property type="match status" value="1"/>
</dbReference>
<feature type="domain" description="G-protein coupled receptors family 1 profile" evidence="12">
    <location>
        <begin position="39"/>
        <end position="286"/>
    </location>
</feature>
<feature type="transmembrane region" description="Helical" evidence="11">
    <location>
        <begin position="20"/>
        <end position="46"/>
    </location>
</feature>
<dbReference type="KEGG" id="mcal:110287689"/>
<organism evidence="13 14">
    <name type="scientific">Mus caroli</name>
    <name type="common">Ryukyu mouse</name>
    <name type="synonym">Ricefield mouse</name>
    <dbReference type="NCBI Taxonomy" id="10089"/>
    <lineage>
        <taxon>Eukaryota</taxon>
        <taxon>Metazoa</taxon>
        <taxon>Chordata</taxon>
        <taxon>Craniata</taxon>
        <taxon>Vertebrata</taxon>
        <taxon>Euteleostomi</taxon>
        <taxon>Mammalia</taxon>
        <taxon>Eutheria</taxon>
        <taxon>Euarchontoglires</taxon>
        <taxon>Glires</taxon>
        <taxon>Rodentia</taxon>
        <taxon>Myomorpha</taxon>
        <taxon>Muroidea</taxon>
        <taxon>Muridae</taxon>
        <taxon>Murinae</taxon>
        <taxon>Mus</taxon>
        <taxon>Mus</taxon>
    </lineage>
</organism>
<dbReference type="GO" id="GO:0004984">
    <property type="term" value="F:olfactory receptor activity"/>
    <property type="evidence" value="ECO:0007669"/>
    <property type="project" value="InterPro"/>
</dbReference>
<evidence type="ECO:0000256" key="10">
    <source>
        <dbReference type="RuleBase" id="RU000688"/>
    </source>
</evidence>
<dbReference type="InterPro" id="IPR017452">
    <property type="entry name" value="GPCR_Rhodpsn_7TM"/>
</dbReference>
<feature type="transmembrane region" description="Helical" evidence="11">
    <location>
        <begin position="194"/>
        <end position="219"/>
    </location>
</feature>
<feature type="transmembrane region" description="Helical" evidence="11">
    <location>
        <begin position="271"/>
        <end position="288"/>
    </location>
</feature>
<sequence>MRNFSVVSEFILLGLSDDAQVQAVLFVAFLVIYVLTLTGNSMILLVIRVDAHLRSPMYFFLGHLSFLDLLYSSVSTPKMLENLVSETKTIPVKGCLAQAFFVFAIGGTEALLLAVMAYDRYAAICHPLLYGQMMSDRFCQVLVWGSWILAILNSLINTLLAVSLDFCHYGTIHNYNCEFPSLFPLSCSDISTNATALVCTFVIHASGTFLLVVCSYGYIFSTVLNMSSTRGRSKAFSTCSSHLTIVILYFGSACLRYVMPTSGSSMETFFSLQYSIITPLLNPFIYSLKNKEVKTAMRKLLARFCQHIGEVDQRQRVKS</sequence>
<comment type="function">
    <text evidence="9">Possible taste receptor.</text>
</comment>
<feature type="transmembrane region" description="Helical" evidence="11">
    <location>
        <begin position="96"/>
        <end position="118"/>
    </location>
</feature>
<keyword evidence="11" id="KW-0716">Sensory transduction</keyword>
<evidence type="ECO:0000256" key="3">
    <source>
        <dbReference type="ARBA" id="ARBA00022692"/>
    </source>
</evidence>
<keyword evidence="11" id="KW-0552">Olfaction</keyword>
<dbReference type="PANTHER" id="PTHR48001">
    <property type="entry name" value="OLFACTORY RECEPTOR"/>
    <property type="match status" value="1"/>
</dbReference>
<evidence type="ECO:0000259" key="12">
    <source>
        <dbReference type="PROSITE" id="PS50262"/>
    </source>
</evidence>
<dbReference type="RefSeq" id="XP_021039944.1">
    <property type="nucleotide sequence ID" value="XM_021184285.1"/>
</dbReference>
<reference evidence="14 15" key="1">
    <citation type="submission" date="2025-04" db="UniProtKB">
        <authorList>
            <consortium name="RefSeq"/>
        </authorList>
    </citation>
    <scope>IDENTIFICATION</scope>
</reference>
<comment type="subcellular location">
    <subcellularLocation>
        <location evidence="1 11">Cell membrane</location>
        <topology evidence="1 11">Multi-pass membrane protein</topology>
    </subcellularLocation>
</comment>
<evidence type="ECO:0000256" key="5">
    <source>
        <dbReference type="ARBA" id="ARBA00023040"/>
    </source>
</evidence>
<feature type="transmembrane region" description="Helical" evidence="11">
    <location>
        <begin position="58"/>
        <end position="76"/>
    </location>
</feature>
<dbReference type="PRINTS" id="PR00245">
    <property type="entry name" value="OLFACTORYR"/>
</dbReference>
<evidence type="ECO:0000256" key="1">
    <source>
        <dbReference type="ARBA" id="ARBA00004651"/>
    </source>
</evidence>
<name>A0A6P5P1B2_MUSCR</name>
<keyword evidence="7 10" id="KW-0675">Receptor</keyword>
<dbReference type="GeneID" id="110287689"/>
<feature type="transmembrane region" description="Helical" evidence="11">
    <location>
        <begin position="240"/>
        <end position="259"/>
    </location>
</feature>
<keyword evidence="5 10" id="KW-0297">G-protein coupled receptor</keyword>
<accession>A0A6P5P1B2</accession>
<dbReference type="KEGG" id="mcal:110311059"/>
<evidence type="ECO:0000256" key="6">
    <source>
        <dbReference type="ARBA" id="ARBA00023136"/>
    </source>
</evidence>
<dbReference type="RefSeq" id="XP_021009901.1">
    <property type="nucleotide sequence ID" value="XM_021154242.1"/>
</dbReference>
<keyword evidence="8 10" id="KW-0807">Transducer</keyword>
<evidence type="ECO:0000313" key="13">
    <source>
        <dbReference type="Proteomes" id="UP000515126"/>
    </source>
</evidence>
<evidence type="ECO:0000256" key="2">
    <source>
        <dbReference type="ARBA" id="ARBA00022475"/>
    </source>
</evidence>
<protein>
    <recommendedName>
        <fullName evidence="11">Olfactory receptor</fullName>
    </recommendedName>
</protein>
<keyword evidence="13" id="KW-1185">Reference proteome</keyword>
<dbReference type="SUPFAM" id="SSF81321">
    <property type="entry name" value="Family A G protein-coupled receptor-like"/>
    <property type="match status" value="1"/>
</dbReference>
<dbReference type="GO" id="GO:0005886">
    <property type="term" value="C:plasma membrane"/>
    <property type="evidence" value="ECO:0007669"/>
    <property type="project" value="UniProtKB-SubCell"/>
</dbReference>
<dbReference type="FunFam" id="1.20.1070.10:FF:000015">
    <property type="entry name" value="Olfactory receptor"/>
    <property type="match status" value="1"/>
</dbReference>
<evidence type="ECO:0000256" key="7">
    <source>
        <dbReference type="ARBA" id="ARBA00023170"/>
    </source>
</evidence>
<evidence type="ECO:0000313" key="14">
    <source>
        <dbReference type="RefSeq" id="XP_021009901.1"/>
    </source>
</evidence>
<keyword evidence="4 11" id="KW-1133">Transmembrane helix</keyword>